<dbReference type="GO" id="GO:0005737">
    <property type="term" value="C:cytoplasm"/>
    <property type="evidence" value="ECO:0007669"/>
    <property type="project" value="UniProtKB-SubCell"/>
</dbReference>
<protein>
    <submittedName>
        <fullName evidence="5">EF hand family protein</fullName>
    </submittedName>
</protein>
<dbReference type="VEuPathDB" id="TrichDB:TVAG_081840"/>
<dbReference type="InterPro" id="IPR018247">
    <property type="entry name" value="EF_Hand_1_Ca_BS"/>
</dbReference>
<reference evidence="5" key="2">
    <citation type="journal article" date="2007" name="Science">
        <title>Draft genome sequence of the sexually transmitted pathogen Trichomonas vaginalis.</title>
        <authorList>
            <person name="Carlton J.M."/>
            <person name="Hirt R.P."/>
            <person name="Silva J.C."/>
            <person name="Delcher A.L."/>
            <person name="Schatz M."/>
            <person name="Zhao Q."/>
            <person name="Wortman J.R."/>
            <person name="Bidwell S.L."/>
            <person name="Alsmark U.C.M."/>
            <person name="Besteiro S."/>
            <person name="Sicheritz-Ponten T."/>
            <person name="Noel C.J."/>
            <person name="Dacks J.B."/>
            <person name="Foster P.G."/>
            <person name="Simillion C."/>
            <person name="Van de Peer Y."/>
            <person name="Miranda-Saavedra D."/>
            <person name="Barton G.J."/>
            <person name="Westrop G.D."/>
            <person name="Mueller S."/>
            <person name="Dessi D."/>
            <person name="Fiori P.L."/>
            <person name="Ren Q."/>
            <person name="Paulsen I."/>
            <person name="Zhang H."/>
            <person name="Bastida-Corcuera F.D."/>
            <person name="Simoes-Barbosa A."/>
            <person name="Brown M.T."/>
            <person name="Hayes R.D."/>
            <person name="Mukherjee M."/>
            <person name="Okumura C.Y."/>
            <person name="Schneider R."/>
            <person name="Smith A.J."/>
            <person name="Vanacova S."/>
            <person name="Villalvazo M."/>
            <person name="Haas B.J."/>
            <person name="Pertea M."/>
            <person name="Feldblyum T.V."/>
            <person name="Utterback T.R."/>
            <person name="Shu C.L."/>
            <person name="Osoegawa K."/>
            <person name="de Jong P.J."/>
            <person name="Hrdy I."/>
            <person name="Horvathova L."/>
            <person name="Zubacova Z."/>
            <person name="Dolezal P."/>
            <person name="Malik S.B."/>
            <person name="Logsdon J.M. Jr."/>
            <person name="Henze K."/>
            <person name="Gupta A."/>
            <person name="Wang C.C."/>
            <person name="Dunne R.L."/>
            <person name="Upcroft J.A."/>
            <person name="Upcroft P."/>
            <person name="White O."/>
            <person name="Salzberg S.L."/>
            <person name="Tang P."/>
            <person name="Chiu C.-H."/>
            <person name="Lee Y.-S."/>
            <person name="Embley T.M."/>
            <person name="Coombs G.H."/>
            <person name="Mottram J.C."/>
            <person name="Tachezy J."/>
            <person name="Fraser-Liggett C.M."/>
            <person name="Johnson P.J."/>
        </authorList>
    </citation>
    <scope>NUCLEOTIDE SEQUENCE [LARGE SCALE GENOMIC DNA]</scope>
    <source>
        <strain evidence="5">G3</strain>
    </source>
</reference>
<dbReference type="GO" id="GO:0030865">
    <property type="term" value="P:cortical cytoskeleton organization"/>
    <property type="evidence" value="ECO:0000318"/>
    <property type="project" value="GO_Central"/>
</dbReference>
<dbReference type="EMBL" id="DS113316">
    <property type="protein sequence ID" value="EAY11612.1"/>
    <property type="molecule type" value="Genomic_DNA"/>
</dbReference>
<evidence type="ECO:0000313" key="6">
    <source>
        <dbReference type="Proteomes" id="UP000001542"/>
    </source>
</evidence>
<dbReference type="OrthoDB" id="191686at2759"/>
<keyword evidence="6" id="KW-1185">Reference proteome</keyword>
<dbReference type="GO" id="GO:0035303">
    <property type="term" value="P:regulation of dephosphorylation"/>
    <property type="evidence" value="ECO:0007669"/>
    <property type="project" value="InterPro"/>
</dbReference>
<gene>
    <name evidence="5" type="ORF">TVAG_081840</name>
</gene>
<dbReference type="VEuPathDB" id="TrichDB:TVAGG3_0492910"/>
<dbReference type="PROSITE" id="PS50222">
    <property type="entry name" value="EF_HAND_2"/>
    <property type="match status" value="1"/>
</dbReference>
<dbReference type="PANTHER" id="PTHR12085:SF3">
    <property type="entry name" value="SERINE_THREONINE-PROTEIN PHOSPHATASE 2A REGULATORY SUBUNIT B'' SUBUNIT GAMMA"/>
    <property type="match status" value="1"/>
</dbReference>
<comment type="subcellular location">
    <subcellularLocation>
        <location evidence="1">Cytoplasm</location>
    </subcellularLocation>
</comment>
<keyword evidence="3" id="KW-0106">Calcium</keyword>
<name>A2E6X6_TRIV3</name>
<dbReference type="SUPFAM" id="SSF47473">
    <property type="entry name" value="EF-hand"/>
    <property type="match status" value="1"/>
</dbReference>
<dbReference type="AlphaFoldDB" id="A2E6X6"/>
<feature type="domain" description="EF-hand" evidence="4">
    <location>
        <begin position="338"/>
        <end position="365"/>
    </location>
</feature>
<evidence type="ECO:0000259" key="4">
    <source>
        <dbReference type="PROSITE" id="PS50222"/>
    </source>
</evidence>
<dbReference type="GO" id="GO:0000226">
    <property type="term" value="P:microtubule cytoskeleton organization"/>
    <property type="evidence" value="ECO:0000318"/>
    <property type="project" value="GO_Central"/>
</dbReference>
<dbReference type="Gene3D" id="1.10.238.10">
    <property type="entry name" value="EF-hand"/>
    <property type="match status" value="1"/>
</dbReference>
<accession>A2E6X6</accession>
<dbReference type="FunFam" id="1.10.238.10:FF:000932">
    <property type="entry name" value="EF hand family protein"/>
    <property type="match status" value="1"/>
</dbReference>
<evidence type="ECO:0000313" key="5">
    <source>
        <dbReference type="EMBL" id="EAY11612.1"/>
    </source>
</evidence>
<evidence type="ECO:0000256" key="2">
    <source>
        <dbReference type="ARBA" id="ARBA00022490"/>
    </source>
</evidence>
<evidence type="ECO:0000256" key="3">
    <source>
        <dbReference type="ARBA" id="ARBA00022837"/>
    </source>
</evidence>
<dbReference type="InParanoid" id="A2E6X6"/>
<dbReference type="STRING" id="5722.A2E6X6"/>
<dbReference type="GO" id="GO:0005509">
    <property type="term" value="F:calcium ion binding"/>
    <property type="evidence" value="ECO:0007669"/>
    <property type="project" value="InterPro"/>
</dbReference>
<organism evidence="5 6">
    <name type="scientific">Trichomonas vaginalis (strain ATCC PRA-98 / G3)</name>
    <dbReference type="NCBI Taxonomy" id="412133"/>
    <lineage>
        <taxon>Eukaryota</taxon>
        <taxon>Metamonada</taxon>
        <taxon>Parabasalia</taxon>
        <taxon>Trichomonadida</taxon>
        <taxon>Trichomonadidae</taxon>
        <taxon>Trichomonas</taxon>
    </lineage>
</organism>
<evidence type="ECO:0000256" key="1">
    <source>
        <dbReference type="ARBA" id="ARBA00004496"/>
    </source>
</evidence>
<proteinExistence type="predicted"/>
<keyword evidence="2" id="KW-0963">Cytoplasm</keyword>
<sequence length="437" mass="50568">MTLSSSEEIARILMRTGYKPVLEEYSKMAKEKQNTSYVPRFFTSYRVKSHEYTNIFNEMATEESLSDILNSIPTTEDINKLRDEFEQMVLSPSGLPVLGVKRENRTMRYMQYQQLRSKWPENLQKLLSTKLFLNIGGNSLNTMFYDKFFDFLYFLPRAASHFLELRTYDPYRTGTISDIAFLKYARQFASQMAFVKLQQESNPHFLDQYVTIIFNFVFMSIDYLKTGIAPIKSLINSPFLYYFISLDPDDEDCNFDRNNIFSLSSANFIITEFHEADTDGDGILTSDNLTHLSTVHLSHAFADSLVSCCTNRATDFSWFVRFRASWENLGTVWANSFIFDALDVDGDGFISNEDVDFYIKEIVHEARIAICNDDIPIKPNLPEIYDTMKFEDSKLSKEKFLQTKNADFLVKMLGDVRYFVLATTGIDLFSSSDSNSF</sequence>
<dbReference type="InterPro" id="IPR039865">
    <property type="entry name" value="PPP2R3C"/>
</dbReference>
<dbReference type="Proteomes" id="UP000001542">
    <property type="component" value="Unassembled WGS sequence"/>
</dbReference>
<dbReference type="PANTHER" id="PTHR12085">
    <property type="entry name" value="SERINE/THREONINE-PROTEIN PHOSPHATASE 2A REGULATORY SUBUNIT B'' SUBUNIT GAMMA"/>
    <property type="match status" value="1"/>
</dbReference>
<dbReference type="InterPro" id="IPR011992">
    <property type="entry name" value="EF-hand-dom_pair"/>
</dbReference>
<dbReference type="RefSeq" id="XP_001323835.1">
    <property type="nucleotide sequence ID" value="XM_001323800.1"/>
</dbReference>
<dbReference type="InterPro" id="IPR002048">
    <property type="entry name" value="EF_hand_dom"/>
</dbReference>
<dbReference type="eggNOG" id="KOG2562">
    <property type="taxonomic scope" value="Eukaryota"/>
</dbReference>
<reference evidence="5" key="1">
    <citation type="submission" date="2006-10" db="EMBL/GenBank/DDBJ databases">
        <authorList>
            <person name="Amadeo P."/>
            <person name="Zhao Q."/>
            <person name="Wortman J."/>
            <person name="Fraser-Liggett C."/>
            <person name="Carlton J."/>
        </authorList>
    </citation>
    <scope>NUCLEOTIDE SEQUENCE</scope>
    <source>
        <strain evidence="5">G3</strain>
    </source>
</reference>
<dbReference type="PROSITE" id="PS00018">
    <property type="entry name" value="EF_HAND_1"/>
    <property type="match status" value="1"/>
</dbReference>
<dbReference type="KEGG" id="tva:4769566"/>